<keyword evidence="5" id="KW-1185">Reference proteome</keyword>
<feature type="domain" description="Protein kinase" evidence="3">
    <location>
        <begin position="172"/>
        <end position="467"/>
    </location>
</feature>
<evidence type="ECO:0000256" key="1">
    <source>
        <dbReference type="PROSITE-ProRule" id="PRU00023"/>
    </source>
</evidence>
<dbReference type="GO" id="GO:0005634">
    <property type="term" value="C:nucleus"/>
    <property type="evidence" value="ECO:0007669"/>
    <property type="project" value="TreeGrafter"/>
</dbReference>
<dbReference type="EMBL" id="NPHW01005278">
    <property type="protein sequence ID" value="OXV06938.1"/>
    <property type="molecule type" value="Genomic_DNA"/>
</dbReference>
<dbReference type="Pfam" id="PF00069">
    <property type="entry name" value="Pkinase"/>
    <property type="match status" value="1"/>
</dbReference>
<feature type="non-terminal residue" evidence="4">
    <location>
        <position position="651"/>
    </location>
</feature>
<evidence type="ECO:0000313" key="4">
    <source>
        <dbReference type="EMBL" id="OXV06938.1"/>
    </source>
</evidence>
<evidence type="ECO:0000313" key="5">
    <source>
        <dbReference type="Proteomes" id="UP000243515"/>
    </source>
</evidence>
<comment type="caution">
    <text evidence="4">The sequence shown here is derived from an EMBL/GenBank/DDBJ whole genome shotgun (WGS) entry which is preliminary data.</text>
</comment>
<evidence type="ECO:0000259" key="3">
    <source>
        <dbReference type="PROSITE" id="PS50011"/>
    </source>
</evidence>
<dbReference type="PROSITE" id="PS50088">
    <property type="entry name" value="ANK_REPEAT"/>
    <property type="match status" value="1"/>
</dbReference>
<dbReference type="Pfam" id="PF00023">
    <property type="entry name" value="Ank"/>
    <property type="match status" value="1"/>
</dbReference>
<proteinExistence type="predicted"/>
<feature type="compositionally biased region" description="Low complexity" evidence="2">
    <location>
        <begin position="496"/>
        <end position="506"/>
    </location>
</feature>
<keyword evidence="1" id="KW-0040">ANK repeat</keyword>
<sequence length="651" mass="73569">MALRNLLGRLDDIFEDQIDSEFWLNVKVTDIPWDVFPKLNKSDKSNKESVKRLILRSEAVVQFFFEHWRKCLLPEGLDTFPLKSPVRKNDFPLQCLISRLRMSVVLNTVGLGELAESVPYDDEDLPLSRRQLETFISDDEKRKGFLNHQKFYLLKVGADDCPWYSDDRLPPFIEEGDLGRGATLGAVTKVSQAFDGKQYARRRLHVASKLSKVREQLSLLKAYARNRHIAQVEGFFCRPSKLSVLLQPVADCNLSEYLEKFHTLPDQEEEKSNLYRLFGCLLMTLKNMYQVDFPKKSIKPQSILIHESNFLFTGFRVDAELVDDGGTPGCTEIDGSNARKYEAPELWDGETTRDVFSDMFSLGCVFLEVFTVLAGKSLEDLRKGLDELRKGREDLREKSVHGDYGRDIASLHDWLQGLAEANKFNDKRLALPLMVCSQLLGADQDSRPGIKRLIVEMAKNIPRGTWLTDYFCDDCCRDLAFLSLEPLVFNPEEPEPAAAAAPSDPEVSATDNTEATNVASDIVTCTLDMKGCHIGEDLDEVDLEARNNIGDTALHLAARDGDVDMVHTLLEKGADVTLENHWGETALETVLRMAFVIYEDEPSYYLPWPPAAADCPHRRDSVGSRWTRDPYLSPTAADCVCVAHPCRRDSA</sequence>
<dbReference type="InterPro" id="IPR002110">
    <property type="entry name" value="Ankyrin_rpt"/>
</dbReference>
<reference evidence="4 5" key="1">
    <citation type="journal article" date="2015" name="Environ. Microbiol.">
        <title>Metagenome sequence of Elaphomyces granulatus from sporocarp tissue reveals Ascomycota ectomycorrhizal fingerprints of genome expansion and a Proteobacteria-rich microbiome.</title>
        <authorList>
            <person name="Quandt C.A."/>
            <person name="Kohler A."/>
            <person name="Hesse C.N."/>
            <person name="Sharpton T.J."/>
            <person name="Martin F."/>
            <person name="Spatafora J.W."/>
        </authorList>
    </citation>
    <scope>NUCLEOTIDE SEQUENCE [LARGE SCALE GENOMIC DNA]</scope>
    <source>
        <strain evidence="4 5">OSC145934</strain>
    </source>
</reference>
<dbReference type="SMART" id="SM00220">
    <property type="entry name" value="S_TKc"/>
    <property type="match status" value="1"/>
</dbReference>
<dbReference type="InterPro" id="IPR011009">
    <property type="entry name" value="Kinase-like_dom_sf"/>
</dbReference>
<gene>
    <name evidence="4" type="ORF">Egran_05298</name>
</gene>
<dbReference type="PROSITE" id="PS50297">
    <property type="entry name" value="ANK_REP_REGION"/>
    <property type="match status" value="1"/>
</dbReference>
<feature type="repeat" description="ANK" evidence="1">
    <location>
        <begin position="549"/>
        <end position="581"/>
    </location>
</feature>
<dbReference type="SUPFAM" id="SSF48403">
    <property type="entry name" value="Ankyrin repeat"/>
    <property type="match status" value="1"/>
</dbReference>
<dbReference type="InterPro" id="IPR000719">
    <property type="entry name" value="Prot_kinase_dom"/>
</dbReference>
<dbReference type="Gene3D" id="1.25.40.20">
    <property type="entry name" value="Ankyrin repeat-containing domain"/>
    <property type="match status" value="1"/>
</dbReference>
<dbReference type="OrthoDB" id="4161460at2759"/>
<accession>A0A232LSD2</accession>
<organism evidence="4 5">
    <name type="scientific">Elaphomyces granulatus</name>
    <dbReference type="NCBI Taxonomy" id="519963"/>
    <lineage>
        <taxon>Eukaryota</taxon>
        <taxon>Fungi</taxon>
        <taxon>Dikarya</taxon>
        <taxon>Ascomycota</taxon>
        <taxon>Pezizomycotina</taxon>
        <taxon>Eurotiomycetes</taxon>
        <taxon>Eurotiomycetidae</taxon>
        <taxon>Eurotiales</taxon>
        <taxon>Elaphomycetaceae</taxon>
        <taxon>Elaphomyces</taxon>
    </lineage>
</organism>
<feature type="region of interest" description="Disordered" evidence="2">
    <location>
        <begin position="494"/>
        <end position="515"/>
    </location>
</feature>
<dbReference type="SUPFAM" id="SSF56112">
    <property type="entry name" value="Protein kinase-like (PK-like)"/>
    <property type="match status" value="1"/>
</dbReference>
<evidence type="ECO:0000256" key="2">
    <source>
        <dbReference type="SAM" id="MobiDB-lite"/>
    </source>
</evidence>
<dbReference type="GO" id="GO:0004674">
    <property type="term" value="F:protein serine/threonine kinase activity"/>
    <property type="evidence" value="ECO:0007669"/>
    <property type="project" value="TreeGrafter"/>
</dbReference>
<dbReference type="AlphaFoldDB" id="A0A232LSD2"/>
<dbReference type="Gene3D" id="1.10.510.10">
    <property type="entry name" value="Transferase(Phosphotransferase) domain 1"/>
    <property type="match status" value="1"/>
</dbReference>
<dbReference type="SMART" id="SM00248">
    <property type="entry name" value="ANK"/>
    <property type="match status" value="1"/>
</dbReference>
<dbReference type="PANTHER" id="PTHR44167">
    <property type="entry name" value="OVARIAN-SPECIFIC SERINE/THREONINE-PROTEIN KINASE LOK-RELATED"/>
    <property type="match status" value="1"/>
</dbReference>
<protein>
    <recommendedName>
        <fullName evidence="3">Protein kinase domain-containing protein</fullName>
    </recommendedName>
</protein>
<dbReference type="Proteomes" id="UP000243515">
    <property type="component" value="Unassembled WGS sequence"/>
</dbReference>
<dbReference type="PANTHER" id="PTHR44167:SF24">
    <property type="entry name" value="SERINE_THREONINE-PROTEIN KINASE CHK2"/>
    <property type="match status" value="1"/>
</dbReference>
<dbReference type="GO" id="GO:0005524">
    <property type="term" value="F:ATP binding"/>
    <property type="evidence" value="ECO:0007669"/>
    <property type="project" value="InterPro"/>
</dbReference>
<dbReference type="InterPro" id="IPR036770">
    <property type="entry name" value="Ankyrin_rpt-contain_sf"/>
</dbReference>
<dbReference type="GO" id="GO:0044773">
    <property type="term" value="P:mitotic DNA damage checkpoint signaling"/>
    <property type="evidence" value="ECO:0007669"/>
    <property type="project" value="TreeGrafter"/>
</dbReference>
<dbReference type="PROSITE" id="PS50011">
    <property type="entry name" value="PROTEIN_KINASE_DOM"/>
    <property type="match status" value="1"/>
</dbReference>
<name>A0A232LSD2_9EURO</name>